<dbReference type="PANTHER" id="PTHR34569:SF2">
    <property type="entry name" value="EXPRESSED PROTEIN"/>
    <property type="match status" value="1"/>
</dbReference>
<organism evidence="1 2">
    <name type="scientific">Rhynchospora breviuscula</name>
    <dbReference type="NCBI Taxonomy" id="2022672"/>
    <lineage>
        <taxon>Eukaryota</taxon>
        <taxon>Viridiplantae</taxon>
        <taxon>Streptophyta</taxon>
        <taxon>Embryophyta</taxon>
        <taxon>Tracheophyta</taxon>
        <taxon>Spermatophyta</taxon>
        <taxon>Magnoliopsida</taxon>
        <taxon>Liliopsida</taxon>
        <taxon>Poales</taxon>
        <taxon>Cyperaceae</taxon>
        <taxon>Cyperoideae</taxon>
        <taxon>Rhynchosporeae</taxon>
        <taxon>Rhynchospora</taxon>
    </lineage>
</organism>
<sequence>MGALAAPSRAGWDTHSVSDGDWHARCHRCGFWMTFYGGPTTLPLRVNFELPVFYCFLPLLYTFSQPAGDRGRETGMKSLEVSPHFGKSKSSSGNSNNQVQYEYTSLKDILGSPRGRRSRRNFNGSGHELLPGIDPSAINIRNPLVRHAATIYLQSAALIATRDQSFMERVWQRCRQEERCNWGCMGDIFYIVREYVARFLASNDSGYMH</sequence>
<dbReference type="Proteomes" id="UP001151287">
    <property type="component" value="Unassembled WGS sequence"/>
</dbReference>
<evidence type="ECO:0000313" key="2">
    <source>
        <dbReference type="Proteomes" id="UP001151287"/>
    </source>
</evidence>
<dbReference type="OrthoDB" id="1364464at2759"/>
<name>A0A9Q0HLN6_9POAL</name>
<proteinExistence type="predicted"/>
<reference evidence="1" key="1">
    <citation type="journal article" date="2022" name="Cell">
        <title>Repeat-based holocentromeres influence genome architecture and karyotype evolution.</title>
        <authorList>
            <person name="Hofstatter P.G."/>
            <person name="Thangavel G."/>
            <person name="Lux T."/>
            <person name="Neumann P."/>
            <person name="Vondrak T."/>
            <person name="Novak P."/>
            <person name="Zhang M."/>
            <person name="Costa L."/>
            <person name="Castellani M."/>
            <person name="Scott A."/>
            <person name="Toegelov H."/>
            <person name="Fuchs J."/>
            <person name="Mata-Sucre Y."/>
            <person name="Dias Y."/>
            <person name="Vanzela A.L.L."/>
            <person name="Huettel B."/>
            <person name="Almeida C.C.S."/>
            <person name="Simkova H."/>
            <person name="Souza G."/>
            <person name="Pedrosa-Harand A."/>
            <person name="Macas J."/>
            <person name="Mayer K.F.X."/>
            <person name="Houben A."/>
            <person name="Marques A."/>
        </authorList>
    </citation>
    <scope>NUCLEOTIDE SEQUENCE</scope>
    <source>
        <strain evidence="1">RhyBre1mFocal</strain>
    </source>
</reference>
<dbReference type="EMBL" id="JAMQYH010000004">
    <property type="protein sequence ID" value="KAJ1690494.1"/>
    <property type="molecule type" value="Genomic_DNA"/>
</dbReference>
<protein>
    <submittedName>
        <fullName evidence="1">Uncharacterized protein</fullName>
    </submittedName>
</protein>
<accession>A0A9Q0HLN6</accession>
<gene>
    <name evidence="1" type="ORF">LUZ63_014649</name>
</gene>
<keyword evidence="2" id="KW-1185">Reference proteome</keyword>
<evidence type="ECO:0000313" key="1">
    <source>
        <dbReference type="EMBL" id="KAJ1690494.1"/>
    </source>
</evidence>
<dbReference type="AlphaFoldDB" id="A0A9Q0HLN6"/>
<comment type="caution">
    <text evidence="1">The sequence shown here is derived from an EMBL/GenBank/DDBJ whole genome shotgun (WGS) entry which is preliminary data.</text>
</comment>
<dbReference type="PANTHER" id="PTHR34569">
    <property type="entry name" value="EXPRESSED PROTEIN"/>
    <property type="match status" value="1"/>
</dbReference>